<dbReference type="Proteomes" id="UP001392318">
    <property type="component" value="Unassembled WGS sequence"/>
</dbReference>
<reference evidence="1" key="1">
    <citation type="submission" date="2024-01" db="EMBL/GenBank/DDBJ databases">
        <title>The diversity of rhizobia nodulating Mimosa spp. in eleven states of Brazil covering several biomes is determined by host plant, location, and edaphic factors.</title>
        <authorList>
            <person name="Rouws L."/>
            <person name="Barauna A."/>
            <person name="Beukes C."/>
            <person name="De Faria S.M."/>
            <person name="Gross E."/>
            <person name="Dos Reis Junior F.B."/>
            <person name="Simon M."/>
            <person name="Maluk M."/>
            <person name="Odee D.W."/>
            <person name="Kenicer G."/>
            <person name="Young J.P.W."/>
            <person name="Reis V.M."/>
            <person name="Zilli J."/>
            <person name="James E.K."/>
        </authorList>
    </citation>
    <scope>NUCLEOTIDE SEQUENCE</scope>
    <source>
        <strain evidence="1">JPY452</strain>
    </source>
</reference>
<keyword evidence="2" id="KW-1185">Reference proteome</keyword>
<dbReference type="EMBL" id="JAYMRU010000004">
    <property type="protein sequence ID" value="MEM5399798.1"/>
    <property type="molecule type" value="Genomic_DNA"/>
</dbReference>
<proteinExistence type="predicted"/>
<evidence type="ECO:0000313" key="2">
    <source>
        <dbReference type="Proteomes" id="UP001392318"/>
    </source>
</evidence>
<gene>
    <name evidence="1" type="ORF">VSR83_06800</name>
</gene>
<protein>
    <submittedName>
        <fullName evidence="1">Uncharacterized protein</fullName>
    </submittedName>
</protein>
<comment type="caution">
    <text evidence="1">The sequence shown here is derived from an EMBL/GenBank/DDBJ whole genome shotgun (WGS) entry which is preliminary data.</text>
</comment>
<sequence length="45" mass="4709">MDTTFAGAVALALFALTLATAVLAARRDHARRSGGRRISNPTHSS</sequence>
<organism evidence="1 2">
    <name type="scientific">Paraburkholderia unamae</name>
    <dbReference type="NCBI Taxonomy" id="219649"/>
    <lineage>
        <taxon>Bacteria</taxon>
        <taxon>Pseudomonadati</taxon>
        <taxon>Pseudomonadota</taxon>
        <taxon>Betaproteobacteria</taxon>
        <taxon>Burkholderiales</taxon>
        <taxon>Burkholderiaceae</taxon>
        <taxon>Paraburkholderia</taxon>
    </lineage>
</organism>
<accession>A0ACC6RDV5</accession>
<evidence type="ECO:0000313" key="1">
    <source>
        <dbReference type="EMBL" id="MEM5399798.1"/>
    </source>
</evidence>
<name>A0ACC6RDV5_9BURK</name>